<proteinExistence type="predicted"/>
<dbReference type="EMBL" id="MT142622">
    <property type="protein sequence ID" value="QJA86209.1"/>
    <property type="molecule type" value="Genomic_DNA"/>
</dbReference>
<name>A0A6M3KW50_9ZZZZ</name>
<reference evidence="2" key="1">
    <citation type="submission" date="2020-03" db="EMBL/GenBank/DDBJ databases">
        <title>The deep terrestrial virosphere.</title>
        <authorList>
            <person name="Holmfeldt K."/>
            <person name="Nilsson E."/>
            <person name="Simone D."/>
            <person name="Lopez-Fernandez M."/>
            <person name="Wu X."/>
            <person name="de Brujin I."/>
            <person name="Lundin D."/>
            <person name="Andersson A."/>
            <person name="Bertilsson S."/>
            <person name="Dopson M."/>
        </authorList>
    </citation>
    <scope>NUCLEOTIDE SEQUENCE</scope>
    <source>
        <strain evidence="2">MM415B02115</strain>
    </source>
</reference>
<gene>
    <name evidence="2" type="ORF">MM415B02115_0011</name>
</gene>
<keyword evidence="1" id="KW-0812">Transmembrane</keyword>
<evidence type="ECO:0000256" key="1">
    <source>
        <dbReference type="SAM" id="Phobius"/>
    </source>
</evidence>
<dbReference type="AlphaFoldDB" id="A0A6M3KW50"/>
<keyword evidence="1" id="KW-0472">Membrane</keyword>
<evidence type="ECO:0000313" key="2">
    <source>
        <dbReference type="EMBL" id="QJA86209.1"/>
    </source>
</evidence>
<keyword evidence="1" id="KW-1133">Transmembrane helix</keyword>
<sequence length="72" mass="7701">MQLSQKDIDALWETHDEVIAIKNTLGNGNRGLCHDMKDNTRRISRIEIVLAFAAGGGGITGGIIGIQRLLGG</sequence>
<feature type="transmembrane region" description="Helical" evidence="1">
    <location>
        <begin position="46"/>
        <end position="66"/>
    </location>
</feature>
<protein>
    <submittedName>
        <fullName evidence="2">Uncharacterized protein</fullName>
    </submittedName>
</protein>
<accession>A0A6M3KW50</accession>
<organism evidence="2">
    <name type="scientific">viral metagenome</name>
    <dbReference type="NCBI Taxonomy" id="1070528"/>
    <lineage>
        <taxon>unclassified sequences</taxon>
        <taxon>metagenomes</taxon>
        <taxon>organismal metagenomes</taxon>
    </lineage>
</organism>